<dbReference type="PROSITE" id="PS50896">
    <property type="entry name" value="LISH"/>
    <property type="match status" value="1"/>
</dbReference>
<accession>G0UZT6</accession>
<dbReference type="SUPFAM" id="SSF50978">
    <property type="entry name" value="WD40 repeat-like"/>
    <property type="match status" value="1"/>
</dbReference>
<proteinExistence type="inferred from homology"/>
<evidence type="ECO:0000256" key="5">
    <source>
        <dbReference type="ARBA" id="ARBA00023242"/>
    </source>
</evidence>
<dbReference type="InterPro" id="IPR033270">
    <property type="entry name" value="VPRBP/DCAF1"/>
</dbReference>
<sequence>MIVSELTSAFQCGNASRQSYLIPCVATSLQILLNLTRPPTDKSDEGSVSTFNRICGTIRTSDGVRTLLEVLKIRGDSAMSVRLQLFPVIARALQLMVTLRRYADTRLLFDALGVNTVARDLMTHYGDVQKEYLSMMGPRYVASEVYATGRFMENIKCFLFDESSPSAPAFSVDPVELEQRQAIIARSHITYSRESLLELIYRHLEAEGLVNAAAALRHDAFLPSDVSAPQQSANVSQDLTVSSIGAPTLDSIIHSYLIQQHEKSANPITTLPQFDLRKNHVYYPLDVSVDQTRNAFDRRLTQKMGLDFSLRARTNENHLVYRYPGYLFDIAGDIDEPGGESVAFCDDGETLVVGNSDGKISLFENFPDESMGGKFLEQHVAFENDAVIGIFASGDSTLLGLVSDAHKITVMGRDELPIVRFQIEGSRAATFSCCNAYLLATCDEEHTCRLYDLGAQSVVRHFSDPSWVGENIENVATFDVFSQLVLSDAVLWDVRCGDKPIYRFDRFTDSFCNIFHPFNPLVIIDEKIWDLRTLSILRTVHAFRNSRNLQTIPLGRVIYSFRDSSSLTSFNAPVLSVVESYTFETVFSTEVRPAFRSFSIDPTDRYCAAILDDDSSTVVRVFSTSSGPLPGQQGFPLPQDSRGGGGDSGLSEDGEEDEVGSDSTWSGVYEDVDDDESEDDSNYMGHDLVAESSDDVGFSHTDEETESGTSVPTEEDSVEVREDRETLDETGSSADASVDST</sequence>
<dbReference type="Gene3D" id="2.130.10.10">
    <property type="entry name" value="YVTN repeat-like/Quinoprotein amine dehydrogenase"/>
    <property type="match status" value="1"/>
</dbReference>
<gene>
    <name evidence="7" type="ORF">TCIL3000_11_2990</name>
</gene>
<dbReference type="PANTHER" id="PTHR13129:SF4">
    <property type="entry name" value="DDB1- AND CUL4-ASSOCIATED FACTOR 1"/>
    <property type="match status" value="1"/>
</dbReference>
<dbReference type="PANTHER" id="PTHR13129">
    <property type="entry name" value="VPRBP PROTEIN-RELATED"/>
    <property type="match status" value="1"/>
</dbReference>
<dbReference type="UniPathway" id="UPA00143"/>
<dbReference type="InterPro" id="IPR036322">
    <property type="entry name" value="WD40_repeat_dom_sf"/>
</dbReference>
<comment type="similarity">
    <text evidence="3">Belongs to the VPRBP/DCAF1 family.</text>
</comment>
<evidence type="ECO:0000256" key="4">
    <source>
        <dbReference type="ARBA" id="ARBA00022786"/>
    </source>
</evidence>
<organism evidence="7">
    <name type="scientific">Trypanosoma congolense (strain IL3000)</name>
    <dbReference type="NCBI Taxonomy" id="1068625"/>
    <lineage>
        <taxon>Eukaryota</taxon>
        <taxon>Discoba</taxon>
        <taxon>Euglenozoa</taxon>
        <taxon>Kinetoplastea</taxon>
        <taxon>Metakinetoplastina</taxon>
        <taxon>Trypanosomatida</taxon>
        <taxon>Trypanosomatidae</taxon>
        <taxon>Trypanosoma</taxon>
        <taxon>Nannomonas</taxon>
    </lineage>
</organism>
<keyword evidence="5" id="KW-0539">Nucleus</keyword>
<dbReference type="VEuPathDB" id="TriTrypDB:TcIL3000.11.2990"/>
<dbReference type="InterPro" id="IPR015943">
    <property type="entry name" value="WD40/YVTN_repeat-like_dom_sf"/>
</dbReference>
<feature type="compositionally biased region" description="Acidic residues" evidence="6">
    <location>
        <begin position="670"/>
        <end position="681"/>
    </location>
</feature>
<reference evidence="7" key="1">
    <citation type="journal article" date="2012" name="Proc. Natl. Acad. Sci. U.S.A.">
        <title>Antigenic diversity is generated by distinct evolutionary mechanisms in African trypanosome species.</title>
        <authorList>
            <person name="Jackson A.P."/>
            <person name="Berry A."/>
            <person name="Aslett M."/>
            <person name="Allison H.C."/>
            <person name="Burton P."/>
            <person name="Vavrova-Anderson J."/>
            <person name="Brown R."/>
            <person name="Browne H."/>
            <person name="Corton N."/>
            <person name="Hauser H."/>
            <person name="Gamble J."/>
            <person name="Gilderthorp R."/>
            <person name="Marcello L."/>
            <person name="McQuillan J."/>
            <person name="Otto T.D."/>
            <person name="Quail M.A."/>
            <person name="Sanders M.J."/>
            <person name="van Tonder A."/>
            <person name="Ginger M.L."/>
            <person name="Field M.C."/>
            <person name="Barry J.D."/>
            <person name="Hertz-Fowler C."/>
            <person name="Berriman M."/>
        </authorList>
    </citation>
    <scope>NUCLEOTIDE SEQUENCE</scope>
    <source>
        <strain evidence="7">IL3000</strain>
    </source>
</reference>
<evidence type="ECO:0000256" key="3">
    <source>
        <dbReference type="ARBA" id="ARBA00008845"/>
    </source>
</evidence>
<comment type="subcellular location">
    <subcellularLocation>
        <location evidence="1">Nucleus</location>
    </subcellularLocation>
</comment>
<feature type="compositionally biased region" description="Acidic residues" evidence="6">
    <location>
        <begin position="650"/>
        <end position="660"/>
    </location>
</feature>
<feature type="compositionally biased region" description="Polar residues" evidence="6">
    <location>
        <begin position="729"/>
        <end position="741"/>
    </location>
</feature>
<evidence type="ECO:0000256" key="6">
    <source>
        <dbReference type="SAM" id="MobiDB-lite"/>
    </source>
</evidence>
<keyword evidence="4" id="KW-0833">Ubl conjugation pathway</keyword>
<feature type="region of interest" description="Disordered" evidence="6">
    <location>
        <begin position="622"/>
        <end position="741"/>
    </location>
</feature>
<dbReference type="AlphaFoldDB" id="G0UZT6"/>
<dbReference type="InterPro" id="IPR006594">
    <property type="entry name" value="LisH"/>
</dbReference>
<name>G0UZT6_TRYCI</name>
<dbReference type="GO" id="GO:0080008">
    <property type="term" value="C:Cul4-RING E3 ubiquitin ligase complex"/>
    <property type="evidence" value="ECO:0007669"/>
    <property type="project" value="TreeGrafter"/>
</dbReference>
<dbReference type="GO" id="GO:0005634">
    <property type="term" value="C:nucleus"/>
    <property type="evidence" value="ECO:0007669"/>
    <property type="project" value="UniProtKB-SubCell"/>
</dbReference>
<feature type="compositionally biased region" description="Low complexity" evidence="6">
    <location>
        <begin position="622"/>
        <end position="641"/>
    </location>
</feature>
<dbReference type="GO" id="GO:0016567">
    <property type="term" value="P:protein ubiquitination"/>
    <property type="evidence" value="ECO:0007669"/>
    <property type="project" value="UniProtKB-UniPathway"/>
</dbReference>
<comment type="pathway">
    <text evidence="2">Protein modification; protein ubiquitination.</text>
</comment>
<evidence type="ECO:0000256" key="1">
    <source>
        <dbReference type="ARBA" id="ARBA00004123"/>
    </source>
</evidence>
<evidence type="ECO:0000313" key="7">
    <source>
        <dbReference type="EMBL" id="CCC94905.1"/>
    </source>
</evidence>
<evidence type="ECO:0000256" key="2">
    <source>
        <dbReference type="ARBA" id="ARBA00004906"/>
    </source>
</evidence>
<dbReference type="EMBL" id="HE575324">
    <property type="protein sequence ID" value="CCC94905.1"/>
    <property type="molecule type" value="Genomic_DNA"/>
</dbReference>
<protein>
    <submittedName>
        <fullName evidence="7">Uncharacterized protein TCIL3000_11_2990</fullName>
    </submittedName>
</protein>